<feature type="compositionally biased region" description="Low complexity" evidence="3">
    <location>
        <begin position="793"/>
        <end position="806"/>
    </location>
</feature>
<gene>
    <name evidence="5" type="ORF">C1H46_030121</name>
</gene>
<dbReference type="InterPro" id="IPR044867">
    <property type="entry name" value="DEUBAD_dom"/>
</dbReference>
<comment type="subcellular location">
    <subcellularLocation>
        <location evidence="1">Nucleus</location>
    </subcellularLocation>
</comment>
<dbReference type="AlphaFoldDB" id="A0A540LD42"/>
<sequence length="908" mass="102909">MAADQRRKGCNSREQHKAKKKNIGLLQDDSDVNSHISLEWDGNQNMVVAKRDQIGISRRNLKPFFDFAFNSVNTLADVFAVPEGIYDLENLEDVLSYEVWNTHLSENEKNHLMELLPSGQEAEQVVQALLAGDCFDFGNPLLKWGASLCSGDFHPDAILRREQYLITDKKTFYNELQMYHNDMIAYLQKLKERCASCKDPEKEIVQNMWRLRIDVEKPIFLHANESRLHDLEENAMVTSESCSWEKACSSDNQISSVNKGGEFQNRIREKGFLKDKGRNLWVTPDGALNAGARSKKGDNLHKRNIHSSDGAKYMSYVKISKKQYEIVKGLKQSGKSIQSMSLERVLGNLDNFVVQPYEVFVEEEQKKLHQHWLQLAIKDIPAAYANWIETHLHRWQMTKSLEKDMKRRLQLAIKDIPAAYANWIETHLHRWQMTKSLEKDMKRRLKSLIEDDKGNHNLEHVLQDEIDIGATNCQPPMEDDEKSVPSLLHGDECNPTDMEDDEKSVPGFIQGDECNPTDMEEDDKSPQKLTRGHECNPTDIDSDEHFSAQSDNDSEKHTIIESDHFPPNVPDYTENLNTADTPVNEGAQLCASGDVWKAVNVPHSYYDSTTCHAYSSASELSLAHLQVNQVQQTHLGAMESDLPVRDSGKDLVHIQSENGSFSSYRNQDQNEMLQSLFKGQSMLSYNPEKKQTGLDFQPPANVFIGDGQFSAHFEEQQHQSLPLEQGQKRESEVYMQPRLTENIYPDGGRYLISRPEHSAPVEVQDWAVNSVRMPGPQQSHLHGEEVSSHNWFSGGTSSTSQTIGNGTNADQSLFSVLSHCDQLRSSSPYHPVASAEQFISSRSYGTVGGVTPRSGNVVPQAGPELEYLGGREAATPMMHDDMQWMNLPHQNSGLRDPMGKPFLRSWNP</sequence>
<evidence type="ECO:0000313" key="6">
    <source>
        <dbReference type="Proteomes" id="UP000315295"/>
    </source>
</evidence>
<feature type="region of interest" description="Disordered" evidence="3">
    <location>
        <begin position="1"/>
        <end position="21"/>
    </location>
</feature>
<evidence type="ECO:0000256" key="2">
    <source>
        <dbReference type="ARBA" id="ARBA00023242"/>
    </source>
</evidence>
<accession>A0A540LD42</accession>
<dbReference type="EMBL" id="VIEB01000642">
    <property type="protein sequence ID" value="TQD84340.1"/>
    <property type="molecule type" value="Genomic_DNA"/>
</dbReference>
<dbReference type="GO" id="GO:0031011">
    <property type="term" value="C:Ino80 complex"/>
    <property type="evidence" value="ECO:0007669"/>
    <property type="project" value="InterPro"/>
</dbReference>
<dbReference type="InterPro" id="IPR024867">
    <property type="entry name" value="NFRKB"/>
</dbReference>
<evidence type="ECO:0000259" key="4">
    <source>
        <dbReference type="PROSITE" id="PS51916"/>
    </source>
</evidence>
<organism evidence="5 6">
    <name type="scientific">Malus baccata</name>
    <name type="common">Siberian crab apple</name>
    <name type="synonym">Pyrus baccata</name>
    <dbReference type="NCBI Taxonomy" id="106549"/>
    <lineage>
        <taxon>Eukaryota</taxon>
        <taxon>Viridiplantae</taxon>
        <taxon>Streptophyta</taxon>
        <taxon>Embryophyta</taxon>
        <taxon>Tracheophyta</taxon>
        <taxon>Spermatophyta</taxon>
        <taxon>Magnoliopsida</taxon>
        <taxon>eudicotyledons</taxon>
        <taxon>Gunneridae</taxon>
        <taxon>Pentapetalae</taxon>
        <taxon>rosids</taxon>
        <taxon>fabids</taxon>
        <taxon>Rosales</taxon>
        <taxon>Rosaceae</taxon>
        <taxon>Amygdaloideae</taxon>
        <taxon>Maleae</taxon>
        <taxon>Malus</taxon>
    </lineage>
</organism>
<dbReference type="PANTHER" id="PTHR13052:SF2">
    <property type="entry name" value="NUCLEAR FACTOR KAPPA-B-BINDING PROTEIN"/>
    <property type="match status" value="1"/>
</dbReference>
<dbReference type="PANTHER" id="PTHR13052">
    <property type="entry name" value="NFRKB-RELATED"/>
    <property type="match status" value="1"/>
</dbReference>
<proteinExistence type="predicted"/>
<dbReference type="Proteomes" id="UP000315295">
    <property type="component" value="Unassembled WGS sequence"/>
</dbReference>
<evidence type="ECO:0000313" key="5">
    <source>
        <dbReference type="EMBL" id="TQD84340.1"/>
    </source>
</evidence>
<feature type="region of interest" description="Disordered" evidence="3">
    <location>
        <begin position="787"/>
        <end position="806"/>
    </location>
</feature>
<keyword evidence="2" id="KW-0539">Nucleus</keyword>
<evidence type="ECO:0000256" key="3">
    <source>
        <dbReference type="SAM" id="MobiDB-lite"/>
    </source>
</evidence>
<dbReference type="PROSITE" id="PS51916">
    <property type="entry name" value="DEUBAD"/>
    <property type="match status" value="1"/>
</dbReference>
<comment type="caution">
    <text evidence="5">The sequence shown here is derived from an EMBL/GenBank/DDBJ whole genome shotgun (WGS) entry which is preliminary data.</text>
</comment>
<name>A0A540LD42_MALBA</name>
<reference evidence="5 6" key="1">
    <citation type="journal article" date="2019" name="G3 (Bethesda)">
        <title>Sequencing of a Wild Apple (Malus baccata) Genome Unravels the Differences Between Cultivated and Wild Apple Species Regarding Disease Resistance and Cold Tolerance.</title>
        <authorList>
            <person name="Chen X."/>
        </authorList>
    </citation>
    <scope>NUCLEOTIDE SEQUENCE [LARGE SCALE GENOMIC DNA]</scope>
    <source>
        <strain evidence="6">cv. Shandingzi</strain>
        <tissue evidence="5">Leaves</tissue>
    </source>
</reference>
<evidence type="ECO:0000256" key="1">
    <source>
        <dbReference type="ARBA" id="ARBA00004123"/>
    </source>
</evidence>
<dbReference type="CDD" id="cd21865">
    <property type="entry name" value="DEUBAD_NFRKB"/>
    <property type="match status" value="1"/>
</dbReference>
<feature type="region of interest" description="Disordered" evidence="3">
    <location>
        <begin position="492"/>
        <end position="555"/>
    </location>
</feature>
<protein>
    <recommendedName>
        <fullName evidence="4">DEUBAD domain-containing protein</fullName>
    </recommendedName>
</protein>
<feature type="domain" description="DEUBAD" evidence="4">
    <location>
        <begin position="82"/>
        <end position="193"/>
    </location>
</feature>
<keyword evidence="6" id="KW-1185">Reference proteome</keyword>
<feature type="compositionally biased region" description="Basic and acidic residues" evidence="3">
    <location>
        <begin position="1"/>
        <end position="15"/>
    </location>
</feature>